<accession>A0A1Q9EPX6</accession>
<name>A0A1Q9EPX6_SYMMI</name>
<protein>
    <submittedName>
        <fullName evidence="2">Uncharacterized protein</fullName>
    </submittedName>
</protein>
<evidence type="ECO:0000313" key="3">
    <source>
        <dbReference type="Proteomes" id="UP000186817"/>
    </source>
</evidence>
<sequence>MTAHTSKQQHAATAPPRVMSVPSLARSTQAPLRPRPVLASALLVAGLMLSGPASESFAYAGRGISPLKEDVEVLGVLRGRLVVGYHMSLEAVNVFANGTRLKPIKGNNWRKQEIRYGERDCKYAEFAIPPLPADINVLGRVVGGNILVNVTHFLPEDSAPSAALWNQDFMRKKRVVPQKRLQAGRKMIGGLRDGAWS</sequence>
<dbReference type="Proteomes" id="UP000186817">
    <property type="component" value="Unassembled WGS sequence"/>
</dbReference>
<organism evidence="2 3">
    <name type="scientific">Symbiodinium microadriaticum</name>
    <name type="common">Dinoflagellate</name>
    <name type="synonym">Zooxanthella microadriatica</name>
    <dbReference type="NCBI Taxonomy" id="2951"/>
    <lineage>
        <taxon>Eukaryota</taxon>
        <taxon>Sar</taxon>
        <taxon>Alveolata</taxon>
        <taxon>Dinophyceae</taxon>
        <taxon>Suessiales</taxon>
        <taxon>Symbiodiniaceae</taxon>
        <taxon>Symbiodinium</taxon>
    </lineage>
</organism>
<proteinExistence type="predicted"/>
<keyword evidence="3" id="KW-1185">Reference proteome</keyword>
<feature type="region of interest" description="Disordered" evidence="1">
    <location>
        <begin position="1"/>
        <end position="22"/>
    </location>
</feature>
<dbReference type="AlphaFoldDB" id="A0A1Q9EPX6"/>
<comment type="caution">
    <text evidence="2">The sequence shown here is derived from an EMBL/GenBank/DDBJ whole genome shotgun (WGS) entry which is preliminary data.</text>
</comment>
<dbReference type="EMBL" id="LSRX01000096">
    <property type="protein sequence ID" value="OLQ09482.1"/>
    <property type="molecule type" value="Genomic_DNA"/>
</dbReference>
<feature type="compositionally biased region" description="Polar residues" evidence="1">
    <location>
        <begin position="1"/>
        <end position="11"/>
    </location>
</feature>
<dbReference type="OrthoDB" id="423953at2759"/>
<reference evidence="2 3" key="1">
    <citation type="submission" date="2016-02" db="EMBL/GenBank/DDBJ databases">
        <title>Genome analysis of coral dinoflagellate symbionts highlights evolutionary adaptations to a symbiotic lifestyle.</title>
        <authorList>
            <person name="Aranda M."/>
            <person name="Li Y."/>
            <person name="Liew Y.J."/>
            <person name="Baumgarten S."/>
            <person name="Simakov O."/>
            <person name="Wilson M."/>
            <person name="Piel J."/>
            <person name="Ashoor H."/>
            <person name="Bougouffa S."/>
            <person name="Bajic V.B."/>
            <person name="Ryu T."/>
            <person name="Ravasi T."/>
            <person name="Bayer T."/>
            <person name="Micklem G."/>
            <person name="Kim H."/>
            <person name="Bhak J."/>
            <person name="Lajeunesse T.C."/>
            <person name="Voolstra C.R."/>
        </authorList>
    </citation>
    <scope>NUCLEOTIDE SEQUENCE [LARGE SCALE GENOMIC DNA]</scope>
    <source>
        <strain evidence="2 3">CCMP2467</strain>
    </source>
</reference>
<gene>
    <name evidence="2" type="ORF">AK812_SmicGene6914</name>
</gene>
<evidence type="ECO:0000313" key="2">
    <source>
        <dbReference type="EMBL" id="OLQ09482.1"/>
    </source>
</evidence>
<evidence type="ECO:0000256" key="1">
    <source>
        <dbReference type="SAM" id="MobiDB-lite"/>
    </source>
</evidence>